<proteinExistence type="predicted"/>
<dbReference type="InterPro" id="IPR008640">
    <property type="entry name" value="Adhesin_Head_dom"/>
</dbReference>
<accession>A0AAJ0J1B8</accession>
<dbReference type="Gene3D" id="2.150.10.10">
    <property type="entry name" value="Serralysin-like metalloprotease, C-terminal"/>
    <property type="match status" value="1"/>
</dbReference>
<feature type="region of interest" description="Disordered" evidence="1">
    <location>
        <begin position="65"/>
        <end position="105"/>
    </location>
</feature>
<feature type="domain" description="Trimeric autotransporter adhesin YadA-like head" evidence="2">
    <location>
        <begin position="15"/>
        <end position="39"/>
    </location>
</feature>
<evidence type="ECO:0000256" key="1">
    <source>
        <dbReference type="SAM" id="MobiDB-lite"/>
    </source>
</evidence>
<comment type="caution">
    <text evidence="3">The sequence shown here is derived from an EMBL/GenBank/DDBJ whole genome shotgun (WGS) entry which is preliminary data.</text>
</comment>
<dbReference type="Pfam" id="PF05658">
    <property type="entry name" value="YadA_head"/>
    <property type="match status" value="1"/>
</dbReference>
<evidence type="ECO:0000313" key="4">
    <source>
        <dbReference type="Proteomes" id="UP000030969"/>
    </source>
</evidence>
<sequence length="105" mass="10315">MPAEDNADRPPFVGGRNAIAMGTASKALADRASALGAGSPALERDATAVGRDAVAIGTPAVEAGGVATMHDDDGSALSSAAASQPATLPELPPPRSVVAPRQLIC</sequence>
<dbReference type="EMBL" id="JSYJ01000017">
    <property type="protein sequence ID" value="KHM97122.1"/>
    <property type="molecule type" value="Genomic_DNA"/>
</dbReference>
<protein>
    <recommendedName>
        <fullName evidence="2">Trimeric autotransporter adhesin YadA-like head domain-containing protein</fullName>
    </recommendedName>
</protein>
<dbReference type="InterPro" id="IPR011049">
    <property type="entry name" value="Serralysin-like_metalloprot_C"/>
</dbReference>
<dbReference type="AlphaFoldDB" id="A0AAJ0J1B8"/>
<dbReference type="SUPFAM" id="SSF101967">
    <property type="entry name" value="Adhesin YadA, collagen-binding domain"/>
    <property type="match status" value="1"/>
</dbReference>
<name>A0AAJ0J1B8_9XANT</name>
<evidence type="ECO:0000259" key="2">
    <source>
        <dbReference type="Pfam" id="PF05658"/>
    </source>
</evidence>
<dbReference type="RefSeq" id="WP_039427924.1">
    <property type="nucleotide sequence ID" value="NZ_CP167993.1"/>
</dbReference>
<dbReference type="Proteomes" id="UP000030969">
    <property type="component" value="Unassembled WGS sequence"/>
</dbReference>
<organism evidence="3 4">
    <name type="scientific">Xanthomonas vesicatoria</name>
    <dbReference type="NCBI Taxonomy" id="56460"/>
    <lineage>
        <taxon>Bacteria</taxon>
        <taxon>Pseudomonadati</taxon>
        <taxon>Pseudomonadota</taxon>
        <taxon>Gammaproteobacteria</taxon>
        <taxon>Lysobacterales</taxon>
        <taxon>Lysobacteraceae</taxon>
        <taxon>Xanthomonas</taxon>
    </lineage>
</organism>
<gene>
    <name evidence="3" type="ORF">OR61_04610</name>
</gene>
<reference evidence="3 4" key="1">
    <citation type="submission" date="2014-11" db="EMBL/GenBank/DDBJ databases">
        <title>Draft Genome Sequences of Xanthomonas vesicatoria Strains from the Balkan Peninsula.</title>
        <authorList>
            <person name="Vancheva T."/>
            <person name="Lefeuvre P."/>
            <person name="Bogatzevska N."/>
            <person name="Moncheva P."/>
            <person name="Koebnik R."/>
        </authorList>
    </citation>
    <scope>NUCLEOTIDE SEQUENCE [LARGE SCALE GENOMIC DNA]</scope>
    <source>
        <strain evidence="3 4">53M</strain>
    </source>
</reference>
<evidence type="ECO:0000313" key="3">
    <source>
        <dbReference type="EMBL" id="KHM97122.1"/>
    </source>
</evidence>
<dbReference type="GO" id="GO:0019867">
    <property type="term" value="C:outer membrane"/>
    <property type="evidence" value="ECO:0007669"/>
    <property type="project" value="InterPro"/>
</dbReference>